<evidence type="ECO:0000313" key="2">
    <source>
        <dbReference type="Proteomes" id="UP000198339"/>
    </source>
</evidence>
<evidence type="ECO:0000313" key="1">
    <source>
        <dbReference type="EMBL" id="SNT14351.1"/>
    </source>
</evidence>
<sequence>MLIGTFEMCGDGYAGRLRTLTCDAAITIVRAQPSAAEHAPEWRLFLGDAASGIEIGAGWNRTGERAGAFIAVQIDDPAFAVPLRANLLRASHDEGEHHLLWSRPSARERS</sequence>
<reference evidence="1 2" key="1">
    <citation type="submission" date="2017-06" db="EMBL/GenBank/DDBJ databases">
        <authorList>
            <person name="Kim H.J."/>
            <person name="Triplett B.A."/>
        </authorList>
    </citation>
    <scope>NUCLEOTIDE SEQUENCE [LARGE SCALE GENOMIC DNA]</scope>
    <source>
        <strain evidence="1 2">DS15</strain>
    </source>
</reference>
<organism evidence="1 2">
    <name type="scientific">Sphingopyxis indica</name>
    <dbReference type="NCBI Taxonomy" id="436663"/>
    <lineage>
        <taxon>Bacteria</taxon>
        <taxon>Pseudomonadati</taxon>
        <taxon>Pseudomonadota</taxon>
        <taxon>Alphaproteobacteria</taxon>
        <taxon>Sphingomonadales</taxon>
        <taxon>Sphingomonadaceae</taxon>
        <taxon>Sphingopyxis</taxon>
    </lineage>
</organism>
<dbReference type="EMBL" id="FZPA01000013">
    <property type="protein sequence ID" value="SNT14351.1"/>
    <property type="molecule type" value="Genomic_DNA"/>
</dbReference>
<dbReference type="OrthoDB" id="9811595at2"/>
<dbReference type="InterPro" id="IPR007948">
    <property type="entry name" value="DUF736"/>
</dbReference>
<dbReference type="RefSeq" id="WP_058818210.1">
    <property type="nucleotide sequence ID" value="NZ_CP076394.1"/>
</dbReference>
<dbReference type="Pfam" id="PF05284">
    <property type="entry name" value="DUF736"/>
    <property type="match status" value="1"/>
</dbReference>
<dbReference type="Proteomes" id="UP000198339">
    <property type="component" value="Unassembled WGS sequence"/>
</dbReference>
<name>A0A239K8K9_9SPHN</name>
<gene>
    <name evidence="1" type="ORF">SAMN06295955_11326</name>
</gene>
<keyword evidence="2" id="KW-1185">Reference proteome</keyword>
<protein>
    <submittedName>
        <fullName evidence="1">Uncharacterized conserved protein, DUF736 family</fullName>
    </submittedName>
</protein>
<accession>A0A239K8K9</accession>
<dbReference type="AlphaFoldDB" id="A0A239K8K9"/>
<proteinExistence type="predicted"/>